<dbReference type="RefSeq" id="WP_188756213.1">
    <property type="nucleotide sequence ID" value="NZ_BMJY01000008.1"/>
</dbReference>
<accession>A0A917IG10</accession>
<dbReference type="Proteomes" id="UP000657592">
    <property type="component" value="Unassembled WGS sequence"/>
</dbReference>
<protein>
    <recommendedName>
        <fullName evidence="3">Methionine/alanine importer small subunit</fullName>
    </recommendedName>
</protein>
<dbReference type="AlphaFoldDB" id="A0A917IG10"/>
<sequence>MTPIAITFLVIAAVLIWGGLATSVLFLVAKPSVAVYPDGGEDADPDDA</sequence>
<dbReference type="EMBL" id="BMJY01000008">
    <property type="protein sequence ID" value="GGH45380.1"/>
    <property type="molecule type" value="Genomic_DNA"/>
</dbReference>
<keyword evidence="2" id="KW-1185">Reference proteome</keyword>
<name>A0A917IG10_9MICO</name>
<reference evidence="1" key="2">
    <citation type="submission" date="2020-09" db="EMBL/GenBank/DDBJ databases">
        <authorList>
            <person name="Sun Q."/>
            <person name="Zhou Y."/>
        </authorList>
    </citation>
    <scope>NUCLEOTIDE SEQUENCE</scope>
    <source>
        <strain evidence="1">CGMCC 1.15794</strain>
    </source>
</reference>
<organism evidence="1 2">
    <name type="scientific">Microbacterium album</name>
    <dbReference type="NCBI Taxonomy" id="2053191"/>
    <lineage>
        <taxon>Bacteria</taxon>
        <taxon>Bacillati</taxon>
        <taxon>Actinomycetota</taxon>
        <taxon>Actinomycetes</taxon>
        <taxon>Micrococcales</taxon>
        <taxon>Microbacteriaceae</taxon>
        <taxon>Microbacterium</taxon>
    </lineage>
</organism>
<dbReference type="NCBIfam" id="NF033493">
    <property type="entry name" value="MetS_like_NSS"/>
    <property type="match status" value="1"/>
</dbReference>
<evidence type="ECO:0008006" key="3">
    <source>
        <dbReference type="Google" id="ProtNLM"/>
    </source>
</evidence>
<evidence type="ECO:0000313" key="1">
    <source>
        <dbReference type="EMBL" id="GGH45380.1"/>
    </source>
</evidence>
<proteinExistence type="predicted"/>
<gene>
    <name evidence="1" type="ORF">GCM10010921_20730</name>
</gene>
<comment type="caution">
    <text evidence="1">The sequence shown here is derived from an EMBL/GenBank/DDBJ whole genome shotgun (WGS) entry which is preliminary data.</text>
</comment>
<reference evidence="1" key="1">
    <citation type="journal article" date="2014" name="Int. J. Syst. Evol. Microbiol.">
        <title>Complete genome sequence of Corynebacterium casei LMG S-19264T (=DSM 44701T), isolated from a smear-ripened cheese.</title>
        <authorList>
            <consortium name="US DOE Joint Genome Institute (JGI-PGF)"/>
            <person name="Walter F."/>
            <person name="Albersmeier A."/>
            <person name="Kalinowski J."/>
            <person name="Ruckert C."/>
        </authorList>
    </citation>
    <scope>NUCLEOTIDE SEQUENCE</scope>
    <source>
        <strain evidence="1">CGMCC 1.15794</strain>
    </source>
</reference>
<evidence type="ECO:0000313" key="2">
    <source>
        <dbReference type="Proteomes" id="UP000657592"/>
    </source>
</evidence>